<evidence type="ECO:0008006" key="2">
    <source>
        <dbReference type="Google" id="ProtNLM"/>
    </source>
</evidence>
<name>A0A077S3Q8_WHEAT</name>
<sequence length="128" mass="14511">MPKLCHLEIGNMLIKTRVVVKIASECHDLKFLALHGCWDVDDKLLQEKYLGIKTLGPHVETAMRIASVRNLSILWRFRGAMSCTKSSLGYIAGCKAAAPRLAPMLWRHLARTKNPWTDFCESYTPLEI</sequence>
<dbReference type="AlphaFoldDB" id="A0A077S3Q8"/>
<accession>A0A077S3Q8</accession>
<protein>
    <recommendedName>
        <fullName evidence="2">FBD domain-containing protein</fullName>
    </recommendedName>
</protein>
<dbReference type="HOGENOM" id="CLU_1963620_0_0_1"/>
<proteinExistence type="predicted"/>
<evidence type="ECO:0000313" key="1">
    <source>
        <dbReference type="EMBL" id="CDM84237.1"/>
    </source>
</evidence>
<reference evidence="1" key="1">
    <citation type="journal article" date="2014" name="Science">
        <title>Structural and functional partitioning of bread wheat chromosome 3B.</title>
        <authorList>
            <person name="Choulet F."/>
            <person name="Alberti A."/>
            <person name="Theil S."/>
            <person name="Glover N."/>
            <person name="Barbe V."/>
            <person name="Daron J."/>
            <person name="Pingault L."/>
            <person name="Sourdille P."/>
            <person name="Couloux A."/>
            <person name="Paux E."/>
            <person name="Leroy P."/>
            <person name="Mangenot S."/>
            <person name="Guilhot N."/>
            <person name="Le Gouis J."/>
            <person name="Balfourier F."/>
            <person name="Alaux M."/>
            <person name="Jamilloux V."/>
            <person name="Poulain J."/>
            <person name="Durand C."/>
            <person name="Bellec A."/>
            <person name="Gaspin C."/>
            <person name="Safar J."/>
            <person name="Dolezel J."/>
            <person name="Rogers J."/>
            <person name="Vandepoele K."/>
            <person name="Aury J.M."/>
            <person name="Mayer K."/>
            <person name="Berges H."/>
            <person name="Quesneville H."/>
            <person name="Wincker P."/>
            <person name="Feuillet C."/>
        </authorList>
    </citation>
    <scope>NUCLEOTIDE SEQUENCE</scope>
</reference>
<gene>
    <name evidence="1" type="ORF">TRAES_3BF003300030CFD_c1</name>
</gene>
<dbReference type="EMBL" id="HG670306">
    <property type="protein sequence ID" value="CDM84237.1"/>
    <property type="molecule type" value="Genomic_DNA"/>
</dbReference>
<organism evidence="1">
    <name type="scientific">Triticum aestivum</name>
    <name type="common">Wheat</name>
    <dbReference type="NCBI Taxonomy" id="4565"/>
    <lineage>
        <taxon>Eukaryota</taxon>
        <taxon>Viridiplantae</taxon>
        <taxon>Streptophyta</taxon>
        <taxon>Embryophyta</taxon>
        <taxon>Tracheophyta</taxon>
        <taxon>Spermatophyta</taxon>
        <taxon>Magnoliopsida</taxon>
        <taxon>Liliopsida</taxon>
        <taxon>Poales</taxon>
        <taxon>Poaceae</taxon>
        <taxon>BOP clade</taxon>
        <taxon>Pooideae</taxon>
        <taxon>Triticodae</taxon>
        <taxon>Triticeae</taxon>
        <taxon>Triticinae</taxon>
        <taxon>Triticum</taxon>
    </lineage>
</organism>